<dbReference type="GeneID" id="8746536"/>
<organismHost>
    <name type="scientific">Acanthamoeba</name>
    <dbReference type="NCBI Taxonomy" id="5754"/>
</organismHost>
<sequence>MHEVVSGRIGTRIFSDIICPREVFFRLIGRGGLLSQEPENSQKKQEARDTNKNLAVHYSKETQIFSFQTKKEKEGK</sequence>
<dbReference type="RefSeq" id="YP_003407034.1">
    <property type="nucleotide sequence ID" value="NC_013756.1"/>
</dbReference>
<gene>
    <name evidence="1" type="ORF">MAR_ORF299</name>
</gene>
<reference evidence="1 2" key="1">
    <citation type="journal article" date="2009" name="Proc. Natl. Acad. Sci. U.S.A.">
        <title>Giant Marseillevirus highlights the role of amoebae as a melting pot in emergence of chimeric microorganisms.</title>
        <authorList>
            <person name="Boyer M."/>
            <person name="Yutin N."/>
            <person name="Pagnier I."/>
            <person name="Barrassi L."/>
            <person name="Fournous G."/>
            <person name="Espinosa L."/>
            <person name="Robert C."/>
            <person name="Azza S."/>
            <person name="Sun S."/>
            <person name="Rossmann M.G."/>
            <person name="Suzan-Monti M."/>
            <person name="La Scola B."/>
            <person name="Koonin E.V."/>
            <person name="Raoult D."/>
        </authorList>
    </citation>
    <scope>NUCLEOTIDE SEQUENCE [LARGE SCALE GENOMIC DNA]</scope>
    <source>
        <strain evidence="1 2">T19</strain>
    </source>
</reference>
<evidence type="ECO:0000313" key="1">
    <source>
        <dbReference type="EMBL" id="ADB04072.1"/>
    </source>
</evidence>
<dbReference type="KEGG" id="vg:8746536"/>
<dbReference type="Proteomes" id="UP000029780">
    <property type="component" value="Segment"/>
</dbReference>
<keyword evidence="2" id="KW-1185">Reference proteome</keyword>
<protein>
    <submittedName>
        <fullName evidence="1">Uncharacterized protein</fullName>
    </submittedName>
</protein>
<proteinExistence type="predicted"/>
<accession>D2XAU5</accession>
<evidence type="ECO:0000313" key="2">
    <source>
        <dbReference type="Proteomes" id="UP000029780"/>
    </source>
</evidence>
<dbReference type="EMBL" id="GU071086">
    <property type="protein sequence ID" value="ADB04072.1"/>
    <property type="molecule type" value="Genomic_DNA"/>
</dbReference>
<name>D2XAU5_GBMV</name>
<organism evidence="1 2">
    <name type="scientific">Marseillevirus marseillevirus</name>
    <name type="common">GBM</name>
    <dbReference type="NCBI Taxonomy" id="694581"/>
    <lineage>
        <taxon>Viruses</taxon>
        <taxon>Varidnaviria</taxon>
        <taxon>Bamfordvirae</taxon>
        <taxon>Nucleocytoviricota</taxon>
        <taxon>Megaviricetes</taxon>
        <taxon>Pimascovirales</taxon>
        <taxon>Pimascovirales incertae sedis</taxon>
        <taxon>Marseilleviridae</taxon>
        <taxon>Marseillevirus</taxon>
        <taxon>Marseillevirus massiliense</taxon>
    </lineage>
</organism>